<comment type="subcellular location">
    <subcellularLocation>
        <location evidence="11">Cell inner membrane</location>
        <topology evidence="11">Single-pass membrane protein</topology>
    </subcellularLocation>
</comment>
<gene>
    <name evidence="11" type="primary">mtgA</name>
    <name evidence="14" type="ORF">GCM10008927_10400</name>
</gene>
<proteinExistence type="inferred from homology"/>
<dbReference type="NCBIfam" id="TIGR02070">
    <property type="entry name" value="mono_pep_trsgly"/>
    <property type="match status" value="1"/>
</dbReference>
<dbReference type="Pfam" id="PF00912">
    <property type="entry name" value="Transgly"/>
    <property type="match status" value="1"/>
</dbReference>
<dbReference type="InterPro" id="IPR001264">
    <property type="entry name" value="Glyco_trans_51"/>
</dbReference>
<dbReference type="HAMAP" id="MF_00766">
    <property type="entry name" value="PGT_MtgA"/>
    <property type="match status" value="1"/>
</dbReference>
<dbReference type="RefSeq" id="WP_189639538.1">
    <property type="nucleotide sequence ID" value="NZ_BMZF01000002.1"/>
</dbReference>
<dbReference type="SUPFAM" id="SSF53955">
    <property type="entry name" value="Lysozyme-like"/>
    <property type="match status" value="1"/>
</dbReference>
<evidence type="ECO:0000256" key="10">
    <source>
        <dbReference type="ARBA" id="ARBA00023316"/>
    </source>
</evidence>
<evidence type="ECO:0000259" key="13">
    <source>
        <dbReference type="Pfam" id="PF00912"/>
    </source>
</evidence>
<dbReference type="Gene3D" id="1.10.3810.10">
    <property type="entry name" value="Biosynthetic peptidoglycan transglycosylase-like"/>
    <property type="match status" value="1"/>
</dbReference>
<evidence type="ECO:0000256" key="11">
    <source>
        <dbReference type="HAMAP-Rule" id="MF_00766"/>
    </source>
</evidence>
<feature type="region of interest" description="Disordered" evidence="12">
    <location>
        <begin position="1"/>
        <end position="26"/>
    </location>
</feature>
<evidence type="ECO:0000256" key="4">
    <source>
        <dbReference type="ARBA" id="ARBA00022679"/>
    </source>
</evidence>
<dbReference type="InterPro" id="IPR036950">
    <property type="entry name" value="PBP_transglycosylase"/>
</dbReference>
<keyword evidence="1 11" id="KW-1003">Cell membrane</keyword>
<protein>
    <recommendedName>
        <fullName evidence="11">Biosynthetic peptidoglycan transglycosylase</fullName>
        <ecNumber evidence="11">2.4.99.28</ecNumber>
    </recommendedName>
    <alternativeName>
        <fullName evidence="11">Glycan polymerase</fullName>
    </alternativeName>
    <alternativeName>
        <fullName evidence="11">Peptidoglycan glycosyltransferase MtgA</fullName>
        <shortName evidence="11">PGT</shortName>
    </alternativeName>
</protein>
<evidence type="ECO:0000313" key="14">
    <source>
        <dbReference type="EMBL" id="GHA47514.1"/>
    </source>
</evidence>
<evidence type="ECO:0000256" key="8">
    <source>
        <dbReference type="ARBA" id="ARBA00022989"/>
    </source>
</evidence>
<accession>A0ABQ3CXR6</accession>
<keyword evidence="8 11" id="KW-1133">Transmembrane helix</keyword>
<evidence type="ECO:0000256" key="1">
    <source>
        <dbReference type="ARBA" id="ARBA00022475"/>
    </source>
</evidence>
<organism evidence="14 15">
    <name type="scientific">Paramylibacter ulvae</name>
    <dbReference type="NCBI Taxonomy" id="1651968"/>
    <lineage>
        <taxon>Bacteria</taxon>
        <taxon>Pseudomonadati</taxon>
        <taxon>Pseudomonadota</taxon>
        <taxon>Alphaproteobacteria</taxon>
        <taxon>Rhodobacterales</taxon>
        <taxon>Paracoccaceae</taxon>
        <taxon>Paramylibacter</taxon>
    </lineage>
</organism>
<evidence type="ECO:0000256" key="2">
    <source>
        <dbReference type="ARBA" id="ARBA00022519"/>
    </source>
</evidence>
<keyword evidence="2 11" id="KW-0997">Cell inner membrane</keyword>
<dbReference type="InterPro" id="IPR023346">
    <property type="entry name" value="Lysozyme-like_dom_sf"/>
</dbReference>
<evidence type="ECO:0000256" key="7">
    <source>
        <dbReference type="ARBA" id="ARBA00022984"/>
    </source>
</evidence>
<dbReference type="EC" id="2.4.99.28" evidence="11"/>
<evidence type="ECO:0000256" key="3">
    <source>
        <dbReference type="ARBA" id="ARBA00022676"/>
    </source>
</evidence>
<evidence type="ECO:0000256" key="6">
    <source>
        <dbReference type="ARBA" id="ARBA00022960"/>
    </source>
</evidence>
<comment type="pathway">
    <text evidence="11">Cell wall biogenesis; peptidoglycan biosynthesis.</text>
</comment>
<comment type="catalytic activity">
    <reaction evidence="11">
        <text>[GlcNAc-(1-&gt;4)-Mur2Ac(oyl-L-Ala-gamma-D-Glu-L-Lys-D-Ala-D-Ala)](n)-di-trans,octa-cis-undecaprenyl diphosphate + beta-D-GlcNAc-(1-&gt;4)-Mur2Ac(oyl-L-Ala-gamma-D-Glu-L-Lys-D-Ala-D-Ala)-di-trans,octa-cis-undecaprenyl diphosphate = [GlcNAc-(1-&gt;4)-Mur2Ac(oyl-L-Ala-gamma-D-Glu-L-Lys-D-Ala-D-Ala)](n+1)-di-trans,octa-cis-undecaprenyl diphosphate + di-trans,octa-cis-undecaprenyl diphosphate + H(+)</text>
        <dbReference type="Rhea" id="RHEA:23708"/>
        <dbReference type="Rhea" id="RHEA-COMP:9602"/>
        <dbReference type="Rhea" id="RHEA-COMP:9603"/>
        <dbReference type="ChEBI" id="CHEBI:15378"/>
        <dbReference type="ChEBI" id="CHEBI:58405"/>
        <dbReference type="ChEBI" id="CHEBI:60033"/>
        <dbReference type="ChEBI" id="CHEBI:78435"/>
        <dbReference type="EC" id="2.4.99.28"/>
    </reaction>
</comment>
<feature type="domain" description="Glycosyl transferase family 51" evidence="13">
    <location>
        <begin position="80"/>
        <end position="239"/>
    </location>
</feature>
<keyword evidence="4 11" id="KW-0808">Transferase</keyword>
<evidence type="ECO:0000256" key="5">
    <source>
        <dbReference type="ARBA" id="ARBA00022692"/>
    </source>
</evidence>
<keyword evidence="7 11" id="KW-0573">Peptidoglycan synthesis</keyword>
<keyword evidence="3 11" id="KW-0328">Glycosyltransferase</keyword>
<keyword evidence="10 11" id="KW-0961">Cell wall biogenesis/degradation</keyword>
<dbReference type="Proteomes" id="UP000634455">
    <property type="component" value="Unassembled WGS sequence"/>
</dbReference>
<keyword evidence="9 11" id="KW-0472">Membrane</keyword>
<evidence type="ECO:0000313" key="15">
    <source>
        <dbReference type="Proteomes" id="UP000634455"/>
    </source>
</evidence>
<evidence type="ECO:0000256" key="9">
    <source>
        <dbReference type="ARBA" id="ARBA00023136"/>
    </source>
</evidence>
<keyword evidence="6 11" id="KW-0133">Cell shape</keyword>
<name>A0ABQ3CXR6_9RHOB</name>
<comment type="function">
    <text evidence="11">Peptidoglycan polymerase that catalyzes glycan chain elongation from lipid-linked precursors.</text>
</comment>
<comment type="caution">
    <text evidence="14">The sequence shown here is derived from an EMBL/GenBank/DDBJ whole genome shotgun (WGS) entry which is preliminary data.</text>
</comment>
<comment type="similarity">
    <text evidence="11">Belongs to the glycosyltransferase 51 family.</text>
</comment>
<feature type="region of interest" description="Disordered" evidence="12">
    <location>
        <begin position="217"/>
        <end position="241"/>
    </location>
</feature>
<feature type="transmembrane region" description="Helical" evidence="11">
    <location>
        <begin position="41"/>
        <end position="63"/>
    </location>
</feature>
<dbReference type="PANTHER" id="PTHR30400:SF0">
    <property type="entry name" value="BIOSYNTHETIC PEPTIDOGLYCAN TRANSGLYCOSYLASE"/>
    <property type="match status" value="1"/>
</dbReference>
<evidence type="ECO:0000256" key="12">
    <source>
        <dbReference type="SAM" id="MobiDB-lite"/>
    </source>
</evidence>
<dbReference type="EMBL" id="BMZF01000002">
    <property type="protein sequence ID" value="GHA47514.1"/>
    <property type="molecule type" value="Genomic_DNA"/>
</dbReference>
<dbReference type="InterPro" id="IPR011812">
    <property type="entry name" value="Pep_trsgly"/>
</dbReference>
<dbReference type="PANTHER" id="PTHR30400">
    <property type="entry name" value="MONOFUNCTIONAL BIOSYNTHETIC PEPTIDOGLYCAN TRANSGLYCOSYLASE"/>
    <property type="match status" value="1"/>
</dbReference>
<sequence length="253" mass="28284">MAKTTSKKAAPRKSKNSAKPKVKNSKKPVKKRGLIARVWRWVWRGVFGFFALCIFLVILFRFVNPPNGIYILEERHRLGGVKQDWTALDDFSRHMPLSVVAAEDANFCLHSGFDLDAIKDAWEDGGTRGGSTITQQVAKNVFLWHDRTWLRKGLEAGFTILIEIIWPKKRIVEVYLNVAEFDAGVFGASAAAKHYFGAAPKNISALQAARLASILPNPQQRSASRPSRSTRNKTRRVMSGAQTIAADGRDNCF</sequence>
<reference evidence="15" key="1">
    <citation type="journal article" date="2019" name="Int. J. Syst. Evol. Microbiol.">
        <title>The Global Catalogue of Microorganisms (GCM) 10K type strain sequencing project: providing services to taxonomists for standard genome sequencing and annotation.</title>
        <authorList>
            <consortium name="The Broad Institute Genomics Platform"/>
            <consortium name="The Broad Institute Genome Sequencing Center for Infectious Disease"/>
            <person name="Wu L."/>
            <person name="Ma J."/>
        </authorList>
    </citation>
    <scope>NUCLEOTIDE SEQUENCE [LARGE SCALE GENOMIC DNA]</scope>
    <source>
        <strain evidence="15">KCTC 32465</strain>
    </source>
</reference>
<keyword evidence="5 11" id="KW-0812">Transmembrane</keyword>
<keyword evidence="15" id="KW-1185">Reference proteome</keyword>